<keyword evidence="2 3" id="KW-0040">ANK repeat</keyword>
<feature type="compositionally biased region" description="Polar residues" evidence="4">
    <location>
        <begin position="1183"/>
        <end position="1195"/>
    </location>
</feature>
<evidence type="ECO:0000256" key="1">
    <source>
        <dbReference type="ARBA" id="ARBA00022737"/>
    </source>
</evidence>
<feature type="repeat" description="ANK" evidence="3">
    <location>
        <begin position="336"/>
        <end position="368"/>
    </location>
</feature>
<feature type="domain" description="DH" evidence="5">
    <location>
        <begin position="815"/>
        <end position="997"/>
    </location>
</feature>
<evidence type="ECO:0000313" key="7">
    <source>
        <dbReference type="Proteomes" id="UP001149090"/>
    </source>
</evidence>
<dbReference type="SUPFAM" id="SSF48403">
    <property type="entry name" value="Ankyrin repeat"/>
    <property type="match status" value="3"/>
</dbReference>
<feature type="repeat" description="ANK" evidence="3">
    <location>
        <begin position="470"/>
        <end position="502"/>
    </location>
</feature>
<accession>A0A9Q0LUK9</accession>
<proteinExistence type="predicted"/>
<feature type="region of interest" description="Disordered" evidence="4">
    <location>
        <begin position="1268"/>
        <end position="1295"/>
    </location>
</feature>
<dbReference type="PRINTS" id="PR01415">
    <property type="entry name" value="ANKYRIN"/>
</dbReference>
<evidence type="ECO:0000256" key="2">
    <source>
        <dbReference type="ARBA" id="ARBA00023043"/>
    </source>
</evidence>
<sequence length="1532" mass="173507">MDIEALRNRRTNFHQFCENGDFEIVKETLSNGSFNYNINTPNQKGQNALHIAIRSDQYEICQLLIKKGIRINEQEGETSLSALHISVISKKEKFVKLLIQELADPTLKDQKGWTPLHWAMHLNYTEIVSILCESSKNIIEIADPDGYLPLHVGVVANSIEACEYLIKKYKIKNFYTKNKEGFTPVHLAAKYGHVEMLEMFSKLKLKLKSFSKEKSNALHYASENGKILAVEFLVDHGLSMKSTNAKRKTPLTLAQMNKHHEVCTLLIEKGARSAIHEYVKHGNVQKVKKLFKKRSEIEDFDSDGNKPIHLATIHNRFEITQILISQGADLDSINGNKYTPLHISIINGNYSIATLLITNGASLTKEDGDGNSALHLSVIHNQMEITRAIAATNFDMNTKNREGTTALNMAAQQDNFEIFQILLDFGGNPNITDQDLKTPLHEAVERSHLGFLQNLFGSGLVLDIDARDDIGRTPLMYAIEVNKPKIVNLLIHNGADINLLDKDGNGALHYAIRDELEDILAILLKNSVKICNSGDGLSPFHLAIKHNQKLECSKLLLDAHVELDIQDKDGNQPIHFAAITQKFEFVAWIQKAGGKLDAENISKNTPLHISAEKGKLDSVRLLLLKGANPNVRNARERTPLHLACENGFLETARELIQYHAELEAVDLDRNTPLDVAVKGRYVDIAQLLVTHGVYSPLKQAIDIQSPNLLDALVTAGCPIELRDTDGNTPLNASIHMKSLIMVRAVLAHKPNTSVNSNLNLTPIQGAALWGDSQAVIALLKAGVRLTGYTDGAYPHMLAKEAGNTECHQILELEYKRTCAFLEILETERSYVQILELLARHVMRPLLSNRIITREESDLIFSNIEDIYQLNLKFLAHLESEFRNWTYDSTLGNVVMHYVAPMRIYLQYNINFDASLSTIQRCMKNSSFANFARRIEEDPRFRRLEIQSILIKPVQRIPQYSLLLEKVLKETPNSHPDRHFLQIAIFSLRKFAIEINESKRSHETQVRIAQIQRMMKGLQLDLLADPSRKLLDEANFYVYSPQLFTTKKKRKLLSKLKRRERRRSQLFNSAFDFQKGIDMNINDDDSESDSHFSPHPSVSFRNDDPDSFTESANTSDSIFSILQSDPEDKFPPIPKIKSSSPSGHSQLYKKLHKKYNLSNSAKRNTINMFHTQITPIETPFIPQNEPNDNTPPKNTFSKSRSSKSRSSKSRSPKSRSPKSISPKNTLPKKLGVHMRSITNFKFGQISAITRTLNQSSPISIQNAPISIQNSHTTSTPTLNPFVRTNSEISPHSQSLSQPFVSDSTYRTTLSKVSTLKHLFLFSDYLIICNTKSKIERMFSVEAEIPLISVFVKNTSRVQFGGKIYFSFKIITSEGTFSISSSNRRLIETWRTALSDATKQAIIQHVLHIHSQSQEFQFLSENFTEFSEDDLKTQPKSDIVFQEQNTTFDYLEPPPNPPLSSPYFLWNCQCYYIHSTDESSPVHSVKYLILESNTDSLKNKILERIKSQISISENDLRIIAVLMAKDFSPMIYQI</sequence>
<dbReference type="PROSITE" id="PS50088">
    <property type="entry name" value="ANK_REPEAT"/>
    <property type="match status" value="13"/>
</dbReference>
<dbReference type="Proteomes" id="UP001149090">
    <property type="component" value="Unassembled WGS sequence"/>
</dbReference>
<dbReference type="PANTHER" id="PTHR24198:SF165">
    <property type="entry name" value="ANKYRIN REPEAT-CONTAINING PROTEIN-RELATED"/>
    <property type="match status" value="1"/>
</dbReference>
<feature type="repeat" description="ANK" evidence="3">
    <location>
        <begin position="303"/>
        <end position="335"/>
    </location>
</feature>
<dbReference type="SMART" id="SM00325">
    <property type="entry name" value="RhoGEF"/>
    <property type="match status" value="1"/>
</dbReference>
<dbReference type="InterPro" id="IPR001849">
    <property type="entry name" value="PH_domain"/>
</dbReference>
<feature type="compositionally biased region" description="Polar residues" evidence="4">
    <location>
        <begin position="1107"/>
        <end position="1122"/>
    </location>
</feature>
<feature type="compositionally biased region" description="Basic residues" evidence="4">
    <location>
        <begin position="1199"/>
        <end position="1215"/>
    </location>
</feature>
<gene>
    <name evidence="6" type="ORF">M0811_05669</name>
</gene>
<dbReference type="SMART" id="SM00248">
    <property type="entry name" value="ANK"/>
    <property type="match status" value="22"/>
</dbReference>
<dbReference type="EMBL" id="JAPDFW010000057">
    <property type="protein sequence ID" value="KAJ5077570.1"/>
    <property type="molecule type" value="Genomic_DNA"/>
</dbReference>
<keyword evidence="7" id="KW-1185">Reference proteome</keyword>
<evidence type="ECO:0000256" key="3">
    <source>
        <dbReference type="PROSITE-ProRule" id="PRU00023"/>
    </source>
</evidence>
<evidence type="ECO:0000259" key="5">
    <source>
        <dbReference type="PROSITE" id="PS50010"/>
    </source>
</evidence>
<dbReference type="SUPFAM" id="SSF48065">
    <property type="entry name" value="DBL homology domain (DH-domain)"/>
    <property type="match status" value="1"/>
</dbReference>
<dbReference type="SUPFAM" id="SSF50729">
    <property type="entry name" value="PH domain-like"/>
    <property type="match status" value="1"/>
</dbReference>
<dbReference type="InterPro" id="IPR002110">
    <property type="entry name" value="Ankyrin_rpt"/>
</dbReference>
<feature type="repeat" description="ANK" evidence="3">
    <location>
        <begin position="635"/>
        <end position="667"/>
    </location>
</feature>
<feature type="repeat" description="ANK" evidence="3">
    <location>
        <begin position="602"/>
        <end position="634"/>
    </location>
</feature>
<feature type="region of interest" description="Disordered" evidence="4">
    <location>
        <begin position="1081"/>
        <end position="1146"/>
    </location>
</feature>
<feature type="repeat" description="ANK" evidence="3">
    <location>
        <begin position="402"/>
        <end position="434"/>
    </location>
</feature>
<dbReference type="InterPro" id="IPR035899">
    <property type="entry name" value="DBL_dom_sf"/>
</dbReference>
<feature type="region of interest" description="Disordered" evidence="4">
    <location>
        <begin position="1175"/>
        <end position="1229"/>
    </location>
</feature>
<feature type="repeat" description="ANK" evidence="3">
    <location>
        <begin position="213"/>
        <end position="245"/>
    </location>
</feature>
<dbReference type="Gene3D" id="1.20.900.10">
    <property type="entry name" value="Dbl homology (DH) domain"/>
    <property type="match status" value="1"/>
</dbReference>
<feature type="repeat" description="ANK" evidence="3">
    <location>
        <begin position="535"/>
        <end position="568"/>
    </location>
</feature>
<dbReference type="Gene3D" id="2.30.29.30">
    <property type="entry name" value="Pleckstrin-homology domain (PH domain)/Phosphotyrosine-binding domain (PTB)"/>
    <property type="match status" value="1"/>
</dbReference>
<dbReference type="PROSITE" id="PS50297">
    <property type="entry name" value="ANK_REP_REGION"/>
    <property type="match status" value="8"/>
</dbReference>
<name>A0A9Q0LUK9_ANAIG</name>
<dbReference type="InterPro" id="IPR000219">
    <property type="entry name" value="DH_dom"/>
</dbReference>
<organism evidence="6 7">
    <name type="scientific">Anaeramoeba ignava</name>
    <name type="common">Anaerobic marine amoeba</name>
    <dbReference type="NCBI Taxonomy" id="1746090"/>
    <lineage>
        <taxon>Eukaryota</taxon>
        <taxon>Metamonada</taxon>
        <taxon>Anaeramoebidae</taxon>
        <taxon>Anaeramoeba</taxon>
    </lineage>
</organism>
<feature type="repeat" description="ANK" evidence="3">
    <location>
        <begin position="569"/>
        <end position="601"/>
    </location>
</feature>
<evidence type="ECO:0000256" key="4">
    <source>
        <dbReference type="SAM" id="MobiDB-lite"/>
    </source>
</evidence>
<dbReference type="SMART" id="SM00233">
    <property type="entry name" value="PH"/>
    <property type="match status" value="1"/>
</dbReference>
<feature type="repeat" description="ANK" evidence="3">
    <location>
        <begin position="78"/>
        <end position="110"/>
    </location>
</feature>
<dbReference type="PANTHER" id="PTHR24198">
    <property type="entry name" value="ANKYRIN REPEAT AND PROTEIN KINASE DOMAIN-CONTAINING PROTEIN"/>
    <property type="match status" value="1"/>
</dbReference>
<feature type="repeat" description="ANK" evidence="3">
    <location>
        <begin position="44"/>
        <end position="76"/>
    </location>
</feature>
<dbReference type="GO" id="GO:0005085">
    <property type="term" value="F:guanyl-nucleotide exchange factor activity"/>
    <property type="evidence" value="ECO:0007669"/>
    <property type="project" value="InterPro"/>
</dbReference>
<protein>
    <submittedName>
        <fullName evidence="6">Pote ankyrin domain</fullName>
    </submittedName>
</protein>
<reference evidence="6" key="1">
    <citation type="submission" date="2022-10" db="EMBL/GenBank/DDBJ databases">
        <title>Novel sulphate-reducing endosymbionts in the free-living metamonad Anaeramoeba.</title>
        <authorList>
            <person name="Jerlstrom-Hultqvist J."/>
            <person name="Cepicka I."/>
            <person name="Gallot-Lavallee L."/>
            <person name="Salas-Leiva D."/>
            <person name="Curtis B.A."/>
            <person name="Zahonova K."/>
            <person name="Pipaliya S."/>
            <person name="Dacks J."/>
            <person name="Roger A.J."/>
        </authorList>
    </citation>
    <scope>NUCLEOTIDE SEQUENCE</scope>
    <source>
        <strain evidence="6">BMAN</strain>
    </source>
</reference>
<feature type="repeat" description="ANK" evidence="3">
    <location>
        <begin position="180"/>
        <end position="200"/>
    </location>
</feature>
<dbReference type="Pfam" id="PF00621">
    <property type="entry name" value="RhoGEF"/>
    <property type="match status" value="1"/>
</dbReference>
<dbReference type="PROSITE" id="PS50010">
    <property type="entry name" value="DH_2"/>
    <property type="match status" value="1"/>
</dbReference>
<dbReference type="CDD" id="cd00160">
    <property type="entry name" value="RhoGEF"/>
    <property type="match status" value="1"/>
</dbReference>
<comment type="caution">
    <text evidence="6">The sequence shown here is derived from an EMBL/GenBank/DDBJ whole genome shotgun (WGS) entry which is preliminary data.</text>
</comment>
<dbReference type="Gene3D" id="1.25.40.20">
    <property type="entry name" value="Ankyrin repeat-containing domain"/>
    <property type="match status" value="4"/>
</dbReference>
<dbReference type="OrthoDB" id="2272012at2759"/>
<feature type="repeat" description="ANK" evidence="3">
    <location>
        <begin position="369"/>
        <end position="401"/>
    </location>
</feature>
<keyword evidence="1" id="KW-0677">Repeat</keyword>
<dbReference type="Pfam" id="PF12796">
    <property type="entry name" value="Ank_2"/>
    <property type="match status" value="6"/>
</dbReference>
<dbReference type="InterPro" id="IPR011993">
    <property type="entry name" value="PH-like_dom_sf"/>
</dbReference>
<evidence type="ECO:0000313" key="6">
    <source>
        <dbReference type="EMBL" id="KAJ5077570.1"/>
    </source>
</evidence>
<dbReference type="Pfam" id="PF00023">
    <property type="entry name" value="Ank"/>
    <property type="match status" value="2"/>
</dbReference>
<dbReference type="InterPro" id="IPR036770">
    <property type="entry name" value="Ankyrin_rpt-contain_sf"/>
</dbReference>